<feature type="transmembrane region" description="Helical" evidence="1">
    <location>
        <begin position="128"/>
        <end position="149"/>
    </location>
</feature>
<keyword evidence="1" id="KW-0472">Membrane</keyword>
<keyword evidence="1" id="KW-0812">Transmembrane</keyword>
<dbReference type="EMBL" id="VIXA01000002">
    <property type="protein sequence ID" value="TWG21986.1"/>
    <property type="molecule type" value="Genomic_DNA"/>
</dbReference>
<proteinExistence type="predicted"/>
<accession>A0A561WDQ9</accession>
<evidence type="ECO:0000256" key="1">
    <source>
        <dbReference type="SAM" id="Phobius"/>
    </source>
</evidence>
<organism evidence="2 3">
    <name type="scientific">Micromonospora palomenae</name>
    <dbReference type="NCBI Taxonomy" id="1461247"/>
    <lineage>
        <taxon>Bacteria</taxon>
        <taxon>Bacillati</taxon>
        <taxon>Actinomycetota</taxon>
        <taxon>Actinomycetes</taxon>
        <taxon>Micromonosporales</taxon>
        <taxon>Micromonosporaceae</taxon>
        <taxon>Micromonospora</taxon>
    </lineage>
</organism>
<keyword evidence="3" id="KW-1185">Reference proteome</keyword>
<sequence>MAPVREANGVAESKRRRLAEDDLLKGFDQTGPGGGRLGGFFAITIGASLYAWHFAFSFGAYHTVLYYFRQQLFVVSLVVLLGGLIMRSRMQIHPWLLALFTPWLLLTLVRLVLPAGEPGALPRVVDRILLVATVVVLPIIAWVVARLLAPNYFTLPDRRSKIAVVAIVAVVTITGYSAGRWNDRFLTCGDFQVAGDDEPKNCSHVPRR</sequence>
<keyword evidence="1" id="KW-1133">Transmembrane helix</keyword>
<reference evidence="2 3" key="1">
    <citation type="submission" date="2019-06" db="EMBL/GenBank/DDBJ databases">
        <title>Sequencing the genomes of 1000 actinobacteria strains.</title>
        <authorList>
            <person name="Klenk H.-P."/>
        </authorList>
    </citation>
    <scope>NUCLEOTIDE SEQUENCE [LARGE SCALE GENOMIC DNA]</scope>
    <source>
        <strain evidence="2 3">DSM 102131</strain>
    </source>
</reference>
<feature type="transmembrane region" description="Helical" evidence="1">
    <location>
        <begin position="161"/>
        <end position="179"/>
    </location>
</feature>
<protein>
    <submittedName>
        <fullName evidence="2">Uncharacterized protein</fullName>
    </submittedName>
</protein>
<dbReference type="Proteomes" id="UP000319927">
    <property type="component" value="Unassembled WGS sequence"/>
</dbReference>
<feature type="transmembrane region" description="Helical" evidence="1">
    <location>
        <begin position="95"/>
        <end position="116"/>
    </location>
</feature>
<name>A0A561WDQ9_9ACTN</name>
<feature type="transmembrane region" description="Helical" evidence="1">
    <location>
        <begin position="37"/>
        <end position="61"/>
    </location>
</feature>
<comment type="caution">
    <text evidence="2">The sequence shown here is derived from an EMBL/GenBank/DDBJ whole genome shotgun (WGS) entry which is preliminary data.</text>
</comment>
<evidence type="ECO:0000313" key="2">
    <source>
        <dbReference type="EMBL" id="TWG21986.1"/>
    </source>
</evidence>
<feature type="transmembrane region" description="Helical" evidence="1">
    <location>
        <begin position="67"/>
        <end position="86"/>
    </location>
</feature>
<dbReference type="AlphaFoldDB" id="A0A561WDQ9"/>
<gene>
    <name evidence="2" type="ORF">FHX75_12504</name>
</gene>
<evidence type="ECO:0000313" key="3">
    <source>
        <dbReference type="Proteomes" id="UP000319927"/>
    </source>
</evidence>